<reference evidence="2 3" key="1">
    <citation type="submission" date="2016-04" db="EMBL/GenBank/DDBJ databases">
        <title>ATOL: Assembling a taxonomically balanced genome-scale reconstruction of the evolutionary history of the Enterobacteriaceae.</title>
        <authorList>
            <person name="Plunkett G.III."/>
            <person name="Neeno-Eckwall E.C."/>
            <person name="Glasner J.D."/>
            <person name="Perna N.T."/>
        </authorList>
    </citation>
    <scope>NUCLEOTIDE SEQUENCE [LARGE SCALE GENOMIC DNA]</scope>
    <source>
        <strain evidence="2 3">ATCC 51604</strain>
    </source>
</reference>
<dbReference type="InterPro" id="IPR001853">
    <property type="entry name" value="DSBA-like_thioredoxin_dom"/>
</dbReference>
<evidence type="ECO:0000313" key="3">
    <source>
        <dbReference type="Proteomes" id="UP000078504"/>
    </source>
</evidence>
<protein>
    <submittedName>
        <fullName evidence="2">2-hydroxychromene-2-carboxylate isomerase/DsbA family thioredoxin domain-containing protein</fullName>
    </submittedName>
</protein>
<dbReference type="CDD" id="cd03024">
    <property type="entry name" value="DsbA_FrnE"/>
    <property type="match status" value="1"/>
</dbReference>
<gene>
    <name evidence="2" type="ORF">M977_04587</name>
</gene>
<dbReference type="PATRIC" id="fig|1354253.4.peg.4720"/>
<dbReference type="InterPro" id="IPR036249">
    <property type="entry name" value="Thioredoxin-like_sf"/>
</dbReference>
<dbReference type="SUPFAM" id="SSF52833">
    <property type="entry name" value="Thioredoxin-like"/>
    <property type="match status" value="1"/>
</dbReference>
<evidence type="ECO:0000313" key="2">
    <source>
        <dbReference type="EMBL" id="OAT16677.1"/>
    </source>
</evidence>
<comment type="caution">
    <text evidence="2">The sequence shown here is derived from an EMBL/GenBank/DDBJ whole genome shotgun (WGS) entry which is preliminary data.</text>
</comment>
<proteinExistence type="predicted"/>
<dbReference type="AlphaFoldDB" id="A0A1B7HM36"/>
<dbReference type="PANTHER" id="PTHR13887:SF41">
    <property type="entry name" value="THIOREDOXIN SUPERFAMILY PROTEIN"/>
    <property type="match status" value="1"/>
</dbReference>
<name>A0A1B7HM36_9ENTR</name>
<dbReference type="Proteomes" id="UP000078504">
    <property type="component" value="Unassembled WGS sequence"/>
</dbReference>
<organism evidence="2 3">
    <name type="scientific">Buttiauxella gaviniae ATCC 51604</name>
    <dbReference type="NCBI Taxonomy" id="1354253"/>
    <lineage>
        <taxon>Bacteria</taxon>
        <taxon>Pseudomonadati</taxon>
        <taxon>Pseudomonadota</taxon>
        <taxon>Gammaproteobacteria</taxon>
        <taxon>Enterobacterales</taxon>
        <taxon>Enterobacteriaceae</taxon>
        <taxon>Buttiauxella</taxon>
    </lineage>
</organism>
<dbReference type="GO" id="GO:0016491">
    <property type="term" value="F:oxidoreductase activity"/>
    <property type="evidence" value="ECO:0007669"/>
    <property type="project" value="InterPro"/>
</dbReference>
<dbReference type="PANTHER" id="PTHR13887">
    <property type="entry name" value="GLUTATHIONE S-TRANSFERASE KAPPA"/>
    <property type="match status" value="1"/>
</dbReference>
<feature type="domain" description="DSBA-like thioredoxin" evidence="1">
    <location>
        <begin position="3"/>
        <end position="204"/>
    </location>
</feature>
<dbReference type="EMBL" id="LXEP01000050">
    <property type="protein sequence ID" value="OAT16677.1"/>
    <property type="molecule type" value="Genomic_DNA"/>
</dbReference>
<accession>A0A1B7HM36</accession>
<dbReference type="Pfam" id="PF01323">
    <property type="entry name" value="DSBA"/>
    <property type="match status" value="1"/>
</dbReference>
<dbReference type="Gene3D" id="3.40.30.10">
    <property type="entry name" value="Glutaredoxin"/>
    <property type="match status" value="1"/>
</dbReference>
<keyword evidence="2" id="KW-0413">Isomerase</keyword>
<evidence type="ECO:0000259" key="1">
    <source>
        <dbReference type="Pfam" id="PF01323"/>
    </source>
</evidence>
<dbReference type="RefSeq" id="WP_064519212.1">
    <property type="nucleotide sequence ID" value="NZ_LXEP01000050.1"/>
</dbReference>
<dbReference type="GO" id="GO:0016853">
    <property type="term" value="F:isomerase activity"/>
    <property type="evidence" value="ECO:0007669"/>
    <property type="project" value="UniProtKB-KW"/>
</dbReference>
<sequence>MKIEVWSDFACPYCYIGKRHLEQALSEFTHSDDVEMVFKVFELDPGAEKKVTTSTQGRIERKYGKSPLQAKEMIDHIVLMGDRVGLDMRYESVLYTNTFDAHRLTKFAETKGKGAAMSERLFRAYFTDNLPLADHDVLVKIAVELGLDLDETSGTLQSEAFALESRQDEILAGKAGINSVPCFVIDGKEMLLGAQPKEYLLKTIEMLWADNKTDVITTEGDAIACGKDGCSI</sequence>